<evidence type="ECO:0000313" key="2">
    <source>
        <dbReference type="EMBL" id="MFC3032926.1"/>
    </source>
</evidence>
<feature type="chain" id="PRO_5047027590" evidence="1">
    <location>
        <begin position="17"/>
        <end position="653"/>
    </location>
</feature>
<feature type="signal peptide" evidence="1">
    <location>
        <begin position="1"/>
        <end position="16"/>
    </location>
</feature>
<reference evidence="3" key="1">
    <citation type="journal article" date="2019" name="Int. J. Syst. Evol. Microbiol.">
        <title>The Global Catalogue of Microorganisms (GCM) 10K type strain sequencing project: providing services to taxonomists for standard genome sequencing and annotation.</title>
        <authorList>
            <consortium name="The Broad Institute Genomics Platform"/>
            <consortium name="The Broad Institute Genome Sequencing Center for Infectious Disease"/>
            <person name="Wu L."/>
            <person name="Ma J."/>
        </authorList>
    </citation>
    <scope>NUCLEOTIDE SEQUENCE [LARGE SCALE GENOMIC DNA]</scope>
    <source>
        <strain evidence="3">KCTC 42730</strain>
    </source>
</reference>
<dbReference type="InterPro" id="IPR019198">
    <property type="entry name" value="Beta_propeller_containing"/>
</dbReference>
<proteinExistence type="predicted"/>
<evidence type="ECO:0000256" key="1">
    <source>
        <dbReference type="SAM" id="SignalP"/>
    </source>
</evidence>
<dbReference type="Proteomes" id="UP001595453">
    <property type="component" value="Unassembled WGS sequence"/>
</dbReference>
<comment type="caution">
    <text evidence="2">The sequence shown here is derived from an EMBL/GenBank/DDBJ whole genome shotgun (WGS) entry which is preliminary data.</text>
</comment>
<evidence type="ECO:0000313" key="3">
    <source>
        <dbReference type="Proteomes" id="UP001595453"/>
    </source>
</evidence>
<protein>
    <submittedName>
        <fullName evidence="2">Beta-propeller domain-containing protein</fullName>
    </submittedName>
</protein>
<name>A0ABV7CK61_9GAMM</name>
<dbReference type="RefSeq" id="WP_377123902.1">
    <property type="nucleotide sequence ID" value="NZ_JBHRSD010000017.1"/>
</dbReference>
<organism evidence="2 3">
    <name type="scientific">Pseudoalteromonas fenneropenaei</name>
    <dbReference type="NCBI Taxonomy" id="1737459"/>
    <lineage>
        <taxon>Bacteria</taxon>
        <taxon>Pseudomonadati</taxon>
        <taxon>Pseudomonadota</taxon>
        <taxon>Gammaproteobacteria</taxon>
        <taxon>Alteromonadales</taxon>
        <taxon>Pseudoalteromonadaceae</taxon>
        <taxon>Pseudoalteromonas</taxon>
    </lineage>
</organism>
<dbReference type="Pfam" id="PF09826">
    <property type="entry name" value="Beta_propel"/>
    <property type="match status" value="1"/>
</dbReference>
<keyword evidence="1" id="KW-0732">Signal</keyword>
<accession>A0ABV7CK61</accession>
<keyword evidence="3" id="KW-1185">Reference proteome</keyword>
<dbReference type="EMBL" id="JBHRSD010000017">
    <property type="protein sequence ID" value="MFC3032926.1"/>
    <property type="molecule type" value="Genomic_DNA"/>
</dbReference>
<dbReference type="PROSITE" id="PS51257">
    <property type="entry name" value="PROKAR_LIPOPROTEIN"/>
    <property type="match status" value="1"/>
</dbReference>
<sequence length="653" mass="72363">MSYRFLLGLMSVALLAACNSDREQSLQVPPLNTMQPALSPLSAANTTQFSIYLKNGIYQRAQGGWNEAAMQTLLNGISPDMQYSRTTSQEQTVAEANRVQYDGQYLYVAASPWHDLEAHQSSTQTNYLRVLTADADGLLTEVKQLPLGDAEQPLTSLYHHQQTLVAISQSQQFSILPFAFARFAGSDHFTVDLLDVSVPAQTSKINTLHIDGNLIDSRVIGDQLYLVSHYYPQVQNLNNGDDDAARLANYTTIVNTKLTELLPKINDTRHATSQPLIQGDSCLVPKDATTLDGYDGITTITRIALSDSDNRTTLCINSALDGIYVNESHLYAFSTRYDSQVKTAVHKFALTDEDINYAATGVFNGRLQSYYPNLRFSAKGGQLRIVMSEDLSAGHYRHTLYVTEQQGNNLAVIGQYPNTAQDTPIGKTDDSGQVSEDIYAVRYVDERAYIVTFERVDPLYVLDLSSSTAPNLVGSLEVSGYSAYLQPLDNHLLLGIGQQTDIQQDPQGNPRIVSTGTKVSLFNVADLNNPQLIAAEVIAGAYSPVEFDYHALSWLAMPDQYRLALPVERWLTDSNEIWQRQNQMLAFNVSKGTSPQLTYNGSSEVHYAPLPAPDFVDASRDRAVLNSTMLYYVHGNYVWQSPWQTPAMNSGPR</sequence>
<gene>
    <name evidence="2" type="ORF">ACFOEE_10375</name>
</gene>